<sequence length="161" mass="17811">MHTGSVLWHPWLLSIALEPTGPETNPAFPTEGARFFPANPPTRSRPICIPQATATPERCPTSCYSTWTPCDIVPSPVIRHSAGPYIYNSIRDTIPPVNFWLVTRSCSGFFCRLLPDVVACRFLPLIQHSRTTLVSYSGASFVFLASVFQPCANHYLGTTNL</sequence>
<accession>A0AAJ0HNG7</accession>
<feature type="signal peptide" evidence="1">
    <location>
        <begin position="1"/>
        <end position="16"/>
    </location>
</feature>
<feature type="chain" id="PRO_5042530882" evidence="1">
    <location>
        <begin position="17"/>
        <end position="161"/>
    </location>
</feature>
<evidence type="ECO:0000313" key="3">
    <source>
        <dbReference type="Proteomes" id="UP001275084"/>
    </source>
</evidence>
<keyword evidence="1" id="KW-0732">Signal</keyword>
<keyword evidence="3" id="KW-1185">Reference proteome</keyword>
<evidence type="ECO:0000313" key="2">
    <source>
        <dbReference type="EMBL" id="KAK3357978.1"/>
    </source>
</evidence>
<reference evidence="2" key="2">
    <citation type="submission" date="2023-06" db="EMBL/GenBank/DDBJ databases">
        <authorList>
            <consortium name="Lawrence Berkeley National Laboratory"/>
            <person name="Haridas S."/>
            <person name="Hensen N."/>
            <person name="Bonometti L."/>
            <person name="Westerberg I."/>
            <person name="Brannstrom I.O."/>
            <person name="Guillou S."/>
            <person name="Cros-Aarteil S."/>
            <person name="Calhoun S."/>
            <person name="Kuo A."/>
            <person name="Mondo S."/>
            <person name="Pangilinan J."/>
            <person name="Riley R."/>
            <person name="Labutti K."/>
            <person name="Andreopoulos B."/>
            <person name="Lipzen A."/>
            <person name="Chen C."/>
            <person name="Yanf M."/>
            <person name="Daum C."/>
            <person name="Ng V."/>
            <person name="Clum A."/>
            <person name="Steindorff A."/>
            <person name="Ohm R."/>
            <person name="Martin F."/>
            <person name="Silar P."/>
            <person name="Natvig D."/>
            <person name="Lalanne C."/>
            <person name="Gautier V."/>
            <person name="Ament-Velasquez S.L."/>
            <person name="Kruys A."/>
            <person name="Hutchinson M.I."/>
            <person name="Powell A.J."/>
            <person name="Barry K."/>
            <person name="Miller A.N."/>
            <person name="Grigoriev I.V."/>
            <person name="Debuchy R."/>
            <person name="Gladieux P."/>
            <person name="Thoren M.H."/>
            <person name="Johannesson H."/>
        </authorList>
    </citation>
    <scope>NUCLEOTIDE SEQUENCE</scope>
    <source>
        <strain evidence="2">CBS 955.72</strain>
    </source>
</reference>
<dbReference type="EMBL" id="JAUIQD010000003">
    <property type="protein sequence ID" value="KAK3357978.1"/>
    <property type="molecule type" value="Genomic_DNA"/>
</dbReference>
<name>A0AAJ0HNG7_9PEZI</name>
<dbReference type="Proteomes" id="UP001275084">
    <property type="component" value="Unassembled WGS sequence"/>
</dbReference>
<reference evidence="2" key="1">
    <citation type="journal article" date="2023" name="Mol. Phylogenet. Evol.">
        <title>Genome-scale phylogeny and comparative genomics of the fungal order Sordariales.</title>
        <authorList>
            <person name="Hensen N."/>
            <person name="Bonometti L."/>
            <person name="Westerberg I."/>
            <person name="Brannstrom I.O."/>
            <person name="Guillou S."/>
            <person name="Cros-Aarteil S."/>
            <person name="Calhoun S."/>
            <person name="Haridas S."/>
            <person name="Kuo A."/>
            <person name="Mondo S."/>
            <person name="Pangilinan J."/>
            <person name="Riley R."/>
            <person name="LaButti K."/>
            <person name="Andreopoulos B."/>
            <person name="Lipzen A."/>
            <person name="Chen C."/>
            <person name="Yan M."/>
            <person name="Daum C."/>
            <person name="Ng V."/>
            <person name="Clum A."/>
            <person name="Steindorff A."/>
            <person name="Ohm R.A."/>
            <person name="Martin F."/>
            <person name="Silar P."/>
            <person name="Natvig D.O."/>
            <person name="Lalanne C."/>
            <person name="Gautier V."/>
            <person name="Ament-Velasquez S.L."/>
            <person name="Kruys A."/>
            <person name="Hutchinson M.I."/>
            <person name="Powell A.J."/>
            <person name="Barry K."/>
            <person name="Miller A.N."/>
            <person name="Grigoriev I.V."/>
            <person name="Debuchy R."/>
            <person name="Gladieux P."/>
            <person name="Hiltunen Thoren M."/>
            <person name="Johannesson H."/>
        </authorList>
    </citation>
    <scope>NUCLEOTIDE SEQUENCE</scope>
    <source>
        <strain evidence="2">CBS 955.72</strain>
    </source>
</reference>
<organism evidence="2 3">
    <name type="scientific">Lasiosphaeria hispida</name>
    <dbReference type="NCBI Taxonomy" id="260671"/>
    <lineage>
        <taxon>Eukaryota</taxon>
        <taxon>Fungi</taxon>
        <taxon>Dikarya</taxon>
        <taxon>Ascomycota</taxon>
        <taxon>Pezizomycotina</taxon>
        <taxon>Sordariomycetes</taxon>
        <taxon>Sordariomycetidae</taxon>
        <taxon>Sordariales</taxon>
        <taxon>Lasiosphaeriaceae</taxon>
        <taxon>Lasiosphaeria</taxon>
    </lineage>
</organism>
<protein>
    <submittedName>
        <fullName evidence="2">Uncharacterized protein</fullName>
    </submittedName>
</protein>
<proteinExistence type="predicted"/>
<gene>
    <name evidence="2" type="ORF">B0T25DRAFT_175115</name>
</gene>
<evidence type="ECO:0000256" key="1">
    <source>
        <dbReference type="SAM" id="SignalP"/>
    </source>
</evidence>
<comment type="caution">
    <text evidence="2">The sequence shown here is derived from an EMBL/GenBank/DDBJ whole genome shotgun (WGS) entry which is preliminary data.</text>
</comment>
<dbReference type="AlphaFoldDB" id="A0AAJ0HNG7"/>